<sequence>MTKYTKQLQSLKQHPHNVRFDDACHIAESLGFIRRGGKGSHQTYGKENEPILLNFQNRHGYIPTYQAKQLLIMVEKYAALFD</sequence>
<dbReference type="AlphaFoldDB" id="A0A839HDW1"/>
<gene>
    <name evidence="1" type="ORF">HUK38_04235</name>
</gene>
<name>A0A839HDW1_9GAMM</name>
<protein>
    <submittedName>
        <fullName evidence="1">Type II toxin-antitoxin system HicA family toxin</fullName>
    </submittedName>
</protein>
<organism evidence="1 2">
    <name type="scientific">Thiospirillum jenense</name>
    <dbReference type="NCBI Taxonomy" id="1653858"/>
    <lineage>
        <taxon>Bacteria</taxon>
        <taxon>Pseudomonadati</taxon>
        <taxon>Pseudomonadota</taxon>
        <taxon>Gammaproteobacteria</taxon>
        <taxon>Chromatiales</taxon>
        <taxon>Chromatiaceae</taxon>
        <taxon>Thiospirillum</taxon>
    </lineage>
</organism>
<evidence type="ECO:0000313" key="1">
    <source>
        <dbReference type="EMBL" id="MBB1125438.1"/>
    </source>
</evidence>
<dbReference type="RefSeq" id="WP_182582794.1">
    <property type="nucleotide sequence ID" value="NZ_JABVCQ010000007.1"/>
</dbReference>
<evidence type="ECO:0000313" key="2">
    <source>
        <dbReference type="Proteomes" id="UP000548632"/>
    </source>
</evidence>
<dbReference type="Proteomes" id="UP000548632">
    <property type="component" value="Unassembled WGS sequence"/>
</dbReference>
<dbReference type="SUPFAM" id="SSF54786">
    <property type="entry name" value="YcfA/nrd intein domain"/>
    <property type="match status" value="1"/>
</dbReference>
<proteinExistence type="predicted"/>
<comment type="caution">
    <text evidence="1">The sequence shown here is derived from an EMBL/GenBank/DDBJ whole genome shotgun (WGS) entry which is preliminary data.</text>
</comment>
<accession>A0A839HDW1</accession>
<keyword evidence="2" id="KW-1185">Reference proteome</keyword>
<reference evidence="1 2" key="1">
    <citation type="journal article" date="2020" name="Arch. Microbiol.">
        <title>The genome sequence of the giant phototrophic gammaproteobacterium Thiospirillum jenense gives insight into its physiological properties and phylogenetic relationships.</title>
        <authorList>
            <person name="Imhoff J.F."/>
            <person name="Meyer T.E."/>
            <person name="Kyndt J.A."/>
        </authorList>
    </citation>
    <scope>NUCLEOTIDE SEQUENCE [LARGE SCALE GENOMIC DNA]</scope>
    <source>
        <strain evidence="1 2">DSM 216</strain>
    </source>
</reference>
<dbReference type="EMBL" id="JABVCQ010000007">
    <property type="protein sequence ID" value="MBB1125438.1"/>
    <property type="molecule type" value="Genomic_DNA"/>
</dbReference>